<evidence type="ECO:0000256" key="3">
    <source>
        <dbReference type="ARBA" id="ARBA00022692"/>
    </source>
</evidence>
<accession>W6SCF6</accession>
<dbReference type="STRING" id="1216932.CM240_0126"/>
<dbReference type="PRINTS" id="PR00176">
    <property type="entry name" value="NANEUSMPORT"/>
</dbReference>
<name>W6SCF6_9CLOT</name>
<dbReference type="GO" id="GO:0016020">
    <property type="term" value="C:membrane"/>
    <property type="evidence" value="ECO:0007669"/>
    <property type="project" value="UniProtKB-SubCell"/>
</dbReference>
<evidence type="ECO:0000313" key="7">
    <source>
        <dbReference type="EMBL" id="CDM67305.1"/>
    </source>
</evidence>
<sequence length="446" mass="48044">MKQREGFSSGLTVFLVTLSSAVGLGNIWLFPYLTGSNGGAAFILIYLLCIAIVGLPVMLCEFFMGRRTKKNIIGAVTTLSNKKAFKSIGYLGMASTAMIAFFYAVVAGWVYSYVLKSITGTFKGVTNTEVKEIFTSSTTSIFPPAIWVFIVLTVVSIILISGVKKGIEKVTKVLMPILLILLVICVIKSLTLSGAKEGIEFLFKPDFSKVNMAVVVSALGLSFFKLSLGMGTMTTYASYYTKDSNLYGNAAKVIISDTLVSLLAGLAIFPAVFSFGLDPSSGPSLLFETIPLIFSKIPGGSILIVAFFLTAAFASTMALISMIEVLVAYFTEEKKMDRTKAVIIIVSVIFIVSAITSMTVSGGILSKYPLFDTFDKLTSSILLPLGGLIIAIFIGWFVNKKDFLDELSNEGALKQNITAAKISYIIIKFVTPILLIIVFLSSIGVI</sequence>
<feature type="transmembrane region" description="Helical" evidence="6">
    <location>
        <begin position="258"/>
        <end position="277"/>
    </location>
</feature>
<dbReference type="OrthoDB" id="9762833at2"/>
<feature type="transmembrane region" description="Helical" evidence="6">
    <location>
        <begin position="342"/>
        <end position="365"/>
    </location>
</feature>
<dbReference type="PANTHER" id="PTHR42948">
    <property type="entry name" value="TRANSPORTER"/>
    <property type="match status" value="1"/>
</dbReference>
<protein>
    <submittedName>
        <fullName evidence="7">SNF family Na+-dependent transporter</fullName>
    </submittedName>
</protein>
<gene>
    <name evidence="7" type="ORF">CM240_0126</name>
</gene>
<dbReference type="InterPro" id="IPR047218">
    <property type="entry name" value="YocR/YhdH-like"/>
</dbReference>
<dbReference type="NCBIfam" id="NF037979">
    <property type="entry name" value="Na_transp"/>
    <property type="match status" value="1"/>
</dbReference>
<dbReference type="eggNOG" id="COG0733">
    <property type="taxonomic scope" value="Bacteria"/>
</dbReference>
<reference evidence="7 8" key="1">
    <citation type="submission" date="2013-11" db="EMBL/GenBank/DDBJ databases">
        <title>Complete genome sequence of Clostridum sp. M2/40.</title>
        <authorList>
            <person name="Wibberg D."/>
            <person name="Puehler A."/>
            <person name="Schlueter A."/>
        </authorList>
    </citation>
    <scope>NUCLEOTIDE SEQUENCE [LARGE SCALE GENOMIC DNA]</scope>
    <source>
        <strain evidence="8">M2/40</strain>
    </source>
</reference>
<dbReference type="Proteomes" id="UP000019426">
    <property type="component" value="Chromosome M2/40_rep1"/>
</dbReference>
<dbReference type="HOGENOM" id="CLU_006855_3_4_9"/>
<dbReference type="Pfam" id="PF00209">
    <property type="entry name" value="SNF"/>
    <property type="match status" value="2"/>
</dbReference>
<evidence type="ECO:0000256" key="5">
    <source>
        <dbReference type="ARBA" id="ARBA00023136"/>
    </source>
</evidence>
<evidence type="ECO:0000256" key="2">
    <source>
        <dbReference type="ARBA" id="ARBA00022448"/>
    </source>
</evidence>
<dbReference type="PATRIC" id="fig|1216932.3.peg.112"/>
<evidence type="ECO:0000313" key="8">
    <source>
        <dbReference type="Proteomes" id="UP000019426"/>
    </source>
</evidence>
<organism evidence="7 8">
    <name type="scientific">Clostridium bornimense</name>
    <dbReference type="NCBI Taxonomy" id="1216932"/>
    <lineage>
        <taxon>Bacteria</taxon>
        <taxon>Bacillati</taxon>
        <taxon>Bacillota</taxon>
        <taxon>Clostridia</taxon>
        <taxon>Eubacteriales</taxon>
        <taxon>Clostridiaceae</taxon>
        <taxon>Clostridium</taxon>
    </lineage>
</organism>
<feature type="transmembrane region" description="Helical" evidence="6">
    <location>
        <begin position="212"/>
        <end position="237"/>
    </location>
</feature>
<dbReference type="RefSeq" id="WP_044035781.1">
    <property type="nucleotide sequence ID" value="NZ_HG917868.1"/>
</dbReference>
<dbReference type="KEGG" id="clt:CM240_0126"/>
<dbReference type="EMBL" id="HG917868">
    <property type="protein sequence ID" value="CDM67305.1"/>
    <property type="molecule type" value="Genomic_DNA"/>
</dbReference>
<dbReference type="PROSITE" id="PS50267">
    <property type="entry name" value="NA_NEUROTRAN_SYMP_3"/>
    <property type="match status" value="1"/>
</dbReference>
<dbReference type="InterPro" id="IPR037272">
    <property type="entry name" value="SNS_sf"/>
</dbReference>
<feature type="transmembrane region" description="Helical" evidence="6">
    <location>
        <begin position="141"/>
        <end position="161"/>
    </location>
</feature>
<feature type="transmembrane region" description="Helical" evidence="6">
    <location>
        <begin position="419"/>
        <end position="443"/>
    </location>
</feature>
<feature type="transmembrane region" description="Helical" evidence="6">
    <location>
        <begin position="297"/>
        <end position="330"/>
    </location>
</feature>
<feature type="transmembrane region" description="Helical" evidence="6">
    <location>
        <begin position="173"/>
        <end position="192"/>
    </location>
</feature>
<keyword evidence="2" id="KW-0813">Transport</keyword>
<feature type="transmembrane region" description="Helical" evidence="6">
    <location>
        <begin position="88"/>
        <end position="111"/>
    </location>
</feature>
<keyword evidence="3 6" id="KW-0812">Transmembrane</keyword>
<comment type="subcellular location">
    <subcellularLocation>
        <location evidence="1">Membrane</location>
        <topology evidence="1">Multi-pass membrane protein</topology>
    </subcellularLocation>
</comment>
<dbReference type="PANTHER" id="PTHR42948:SF1">
    <property type="entry name" value="TRANSPORTER"/>
    <property type="match status" value="1"/>
</dbReference>
<feature type="transmembrane region" description="Helical" evidence="6">
    <location>
        <begin position="377"/>
        <end position="398"/>
    </location>
</feature>
<dbReference type="CDD" id="cd10336">
    <property type="entry name" value="SLC6sbd_Tyt1-Like"/>
    <property type="match status" value="1"/>
</dbReference>
<keyword evidence="8" id="KW-1185">Reference proteome</keyword>
<evidence type="ECO:0000256" key="1">
    <source>
        <dbReference type="ARBA" id="ARBA00004141"/>
    </source>
</evidence>
<dbReference type="AlphaFoldDB" id="W6SCF6"/>
<evidence type="ECO:0000256" key="6">
    <source>
        <dbReference type="SAM" id="Phobius"/>
    </source>
</evidence>
<dbReference type="InterPro" id="IPR000175">
    <property type="entry name" value="Na/ntran_symport"/>
</dbReference>
<feature type="transmembrane region" description="Helical" evidence="6">
    <location>
        <begin position="39"/>
        <end position="60"/>
    </location>
</feature>
<keyword evidence="5 6" id="KW-0472">Membrane</keyword>
<keyword evidence="4 6" id="KW-1133">Transmembrane helix</keyword>
<proteinExistence type="predicted"/>
<evidence type="ECO:0000256" key="4">
    <source>
        <dbReference type="ARBA" id="ARBA00022989"/>
    </source>
</evidence>
<dbReference type="SUPFAM" id="SSF161070">
    <property type="entry name" value="SNF-like"/>
    <property type="match status" value="1"/>
</dbReference>